<dbReference type="Gene3D" id="1.10.287.130">
    <property type="match status" value="1"/>
</dbReference>
<dbReference type="GO" id="GO:0005886">
    <property type="term" value="C:plasma membrane"/>
    <property type="evidence" value="ECO:0007669"/>
    <property type="project" value="UniProtKB-SubCell"/>
</dbReference>
<dbReference type="Pfam" id="PF00672">
    <property type="entry name" value="HAMP"/>
    <property type="match status" value="1"/>
</dbReference>
<keyword evidence="7 13" id="KW-0418">Kinase</keyword>
<evidence type="ECO:0000259" key="12">
    <source>
        <dbReference type="PROSITE" id="PS50885"/>
    </source>
</evidence>
<keyword evidence="8 10" id="KW-1133">Transmembrane helix</keyword>
<dbReference type="PANTHER" id="PTHR45436:SF5">
    <property type="entry name" value="SENSOR HISTIDINE KINASE TRCS"/>
    <property type="match status" value="1"/>
</dbReference>
<accession>A0A7X0LM52</accession>
<feature type="transmembrane region" description="Helical" evidence="10">
    <location>
        <begin position="137"/>
        <end position="156"/>
    </location>
</feature>
<evidence type="ECO:0000256" key="10">
    <source>
        <dbReference type="SAM" id="Phobius"/>
    </source>
</evidence>
<keyword evidence="4" id="KW-0597">Phosphoprotein</keyword>
<dbReference type="InterPro" id="IPR005467">
    <property type="entry name" value="His_kinase_dom"/>
</dbReference>
<comment type="caution">
    <text evidence="13">The sequence shown here is derived from an EMBL/GenBank/DDBJ whole genome shotgun (WGS) entry which is preliminary data.</text>
</comment>
<keyword evidence="6 10" id="KW-0812">Transmembrane</keyword>
<dbReference type="InterPro" id="IPR003661">
    <property type="entry name" value="HisK_dim/P_dom"/>
</dbReference>
<protein>
    <recommendedName>
        <fullName evidence="3">histidine kinase</fullName>
        <ecNumber evidence="3">2.7.13.3</ecNumber>
    </recommendedName>
</protein>
<dbReference type="InterPro" id="IPR003660">
    <property type="entry name" value="HAMP_dom"/>
</dbReference>
<evidence type="ECO:0000256" key="1">
    <source>
        <dbReference type="ARBA" id="ARBA00000085"/>
    </source>
</evidence>
<keyword evidence="9" id="KW-0902">Two-component regulatory system</keyword>
<dbReference type="InterPro" id="IPR003594">
    <property type="entry name" value="HATPase_dom"/>
</dbReference>
<keyword evidence="10" id="KW-0472">Membrane</keyword>
<feature type="domain" description="HAMP" evidence="12">
    <location>
        <begin position="157"/>
        <end position="217"/>
    </location>
</feature>
<evidence type="ECO:0000256" key="3">
    <source>
        <dbReference type="ARBA" id="ARBA00012438"/>
    </source>
</evidence>
<gene>
    <name evidence="13" type="ORF">HNQ79_000476</name>
</gene>
<keyword evidence="14" id="KW-1185">Reference proteome</keyword>
<dbReference type="SMART" id="SM00387">
    <property type="entry name" value="HATPase_c"/>
    <property type="match status" value="1"/>
</dbReference>
<evidence type="ECO:0000256" key="8">
    <source>
        <dbReference type="ARBA" id="ARBA00022989"/>
    </source>
</evidence>
<dbReference type="CDD" id="cd00082">
    <property type="entry name" value="HisKA"/>
    <property type="match status" value="1"/>
</dbReference>
<dbReference type="Gene3D" id="6.10.340.10">
    <property type="match status" value="1"/>
</dbReference>
<evidence type="ECO:0000256" key="5">
    <source>
        <dbReference type="ARBA" id="ARBA00022679"/>
    </source>
</evidence>
<dbReference type="SUPFAM" id="SSF47384">
    <property type="entry name" value="Homodimeric domain of signal transducing histidine kinase"/>
    <property type="match status" value="1"/>
</dbReference>
<feature type="domain" description="Histidine kinase" evidence="11">
    <location>
        <begin position="225"/>
        <end position="418"/>
    </location>
</feature>
<comment type="catalytic activity">
    <reaction evidence="1">
        <text>ATP + protein L-histidine = ADP + protein N-phospho-L-histidine.</text>
        <dbReference type="EC" id="2.7.13.3"/>
    </reaction>
</comment>
<evidence type="ECO:0000313" key="14">
    <source>
        <dbReference type="Proteomes" id="UP000540423"/>
    </source>
</evidence>
<dbReference type="PANTHER" id="PTHR45436">
    <property type="entry name" value="SENSOR HISTIDINE KINASE YKOH"/>
    <property type="match status" value="1"/>
</dbReference>
<dbReference type="Pfam" id="PF00512">
    <property type="entry name" value="HisKA"/>
    <property type="match status" value="1"/>
</dbReference>
<dbReference type="EMBL" id="JACHEM010000001">
    <property type="protein sequence ID" value="MBB6434038.1"/>
    <property type="molecule type" value="Genomic_DNA"/>
</dbReference>
<evidence type="ECO:0000313" key="13">
    <source>
        <dbReference type="EMBL" id="MBB6434038.1"/>
    </source>
</evidence>
<dbReference type="SUPFAM" id="SSF55874">
    <property type="entry name" value="ATPase domain of HSP90 chaperone/DNA topoisomerase II/histidine kinase"/>
    <property type="match status" value="1"/>
</dbReference>
<dbReference type="InterPro" id="IPR036890">
    <property type="entry name" value="HATPase_C_sf"/>
</dbReference>
<keyword evidence="5" id="KW-0808">Transferase</keyword>
<evidence type="ECO:0000256" key="4">
    <source>
        <dbReference type="ARBA" id="ARBA00022553"/>
    </source>
</evidence>
<evidence type="ECO:0000256" key="9">
    <source>
        <dbReference type="ARBA" id="ARBA00023012"/>
    </source>
</evidence>
<proteinExistence type="predicted"/>
<evidence type="ECO:0000256" key="6">
    <source>
        <dbReference type="ARBA" id="ARBA00022692"/>
    </source>
</evidence>
<dbReference type="InterPro" id="IPR036097">
    <property type="entry name" value="HisK_dim/P_sf"/>
</dbReference>
<organism evidence="13 14">
    <name type="scientific">Streptomyces candidus</name>
    <dbReference type="NCBI Taxonomy" id="67283"/>
    <lineage>
        <taxon>Bacteria</taxon>
        <taxon>Bacillati</taxon>
        <taxon>Actinomycetota</taxon>
        <taxon>Actinomycetes</taxon>
        <taxon>Kitasatosporales</taxon>
        <taxon>Streptomycetaceae</taxon>
        <taxon>Streptomyces</taxon>
    </lineage>
</organism>
<dbReference type="Pfam" id="PF02518">
    <property type="entry name" value="HATPase_c"/>
    <property type="match status" value="1"/>
</dbReference>
<dbReference type="PROSITE" id="PS50109">
    <property type="entry name" value="HIS_KIN"/>
    <property type="match status" value="1"/>
</dbReference>
<sequence>MRTFVAGLSLRWKIAALPAAGAALVALAIGALIHQARSAQVAGTAREAAVAELYRVRQLYELTGRVDPRDTGAALDAADLPPALAADARGGNRNTYLDLSGPDPAVWAARPVGEHVLSVRLPLGAQRAEIRELDRNLVVWGALVVALAALGGTAVASRLSRQLRTAAATARRISDGDLDARIAGRPGGPPGSSGKDEVAELSAAVNTMAASLQRRIEAERRFTADVAHELRTPLTGLQTAAELLPPGRPTELVRGRVAVLRTLTEDLLEVARLDSDTEVPDLVVRPLGKLVASATAQLECPFAMPEGRDTYVTTDVRRLERIVTHLVTNARRHGADPVEVRVEGPRLVVRDHGPGFPRALLVDGPQRFRTGAAERGRGTGLGLTIAFGQARAIGAEVELFNDPDDGGAVAVVTLPRAQPEEQREEG</sequence>
<dbReference type="SMART" id="SM00304">
    <property type="entry name" value="HAMP"/>
    <property type="match status" value="1"/>
</dbReference>
<dbReference type="Gene3D" id="3.30.565.10">
    <property type="entry name" value="Histidine kinase-like ATPase, C-terminal domain"/>
    <property type="match status" value="1"/>
</dbReference>
<dbReference type="RefSeq" id="WP_185026252.1">
    <property type="nucleotide sequence ID" value="NZ_BNBN01000001.1"/>
</dbReference>
<dbReference type="CDD" id="cd06225">
    <property type="entry name" value="HAMP"/>
    <property type="match status" value="1"/>
</dbReference>
<evidence type="ECO:0000256" key="2">
    <source>
        <dbReference type="ARBA" id="ARBA00004236"/>
    </source>
</evidence>
<dbReference type="InterPro" id="IPR050428">
    <property type="entry name" value="TCS_sensor_his_kinase"/>
</dbReference>
<comment type="subcellular location">
    <subcellularLocation>
        <location evidence="2">Cell membrane</location>
    </subcellularLocation>
</comment>
<dbReference type="AlphaFoldDB" id="A0A7X0LM52"/>
<evidence type="ECO:0000259" key="11">
    <source>
        <dbReference type="PROSITE" id="PS50109"/>
    </source>
</evidence>
<dbReference type="Proteomes" id="UP000540423">
    <property type="component" value="Unassembled WGS sequence"/>
</dbReference>
<name>A0A7X0LM52_9ACTN</name>
<dbReference type="EC" id="2.7.13.3" evidence="3"/>
<dbReference type="SMART" id="SM00388">
    <property type="entry name" value="HisKA"/>
    <property type="match status" value="1"/>
</dbReference>
<evidence type="ECO:0000256" key="7">
    <source>
        <dbReference type="ARBA" id="ARBA00022777"/>
    </source>
</evidence>
<reference evidence="13 14" key="1">
    <citation type="submission" date="2020-08" db="EMBL/GenBank/DDBJ databases">
        <title>Genomic Encyclopedia of Type Strains, Phase IV (KMG-IV): sequencing the most valuable type-strain genomes for metagenomic binning, comparative biology and taxonomic classification.</title>
        <authorList>
            <person name="Goeker M."/>
        </authorList>
    </citation>
    <scope>NUCLEOTIDE SEQUENCE [LARGE SCALE GENOMIC DNA]</scope>
    <source>
        <strain evidence="13 14">DSM 40141</strain>
    </source>
</reference>
<dbReference type="GO" id="GO:0000155">
    <property type="term" value="F:phosphorelay sensor kinase activity"/>
    <property type="evidence" value="ECO:0007669"/>
    <property type="project" value="InterPro"/>
</dbReference>
<dbReference type="SUPFAM" id="SSF158472">
    <property type="entry name" value="HAMP domain-like"/>
    <property type="match status" value="1"/>
</dbReference>
<dbReference type="PROSITE" id="PS50885">
    <property type="entry name" value="HAMP"/>
    <property type="match status" value="1"/>
</dbReference>